<dbReference type="PROSITE" id="PS50835">
    <property type="entry name" value="IG_LIKE"/>
    <property type="match status" value="2"/>
</dbReference>
<dbReference type="GO" id="GO:0009897">
    <property type="term" value="C:external side of plasma membrane"/>
    <property type="evidence" value="ECO:0007669"/>
    <property type="project" value="TreeGrafter"/>
</dbReference>
<dbReference type="GO" id="GO:0007166">
    <property type="term" value="P:cell surface receptor signaling pathway"/>
    <property type="evidence" value="ECO:0007669"/>
    <property type="project" value="TreeGrafter"/>
</dbReference>
<comment type="subcellular location">
    <subcellularLocation>
        <location evidence="1">Cell membrane</location>
        <topology evidence="1">Single-pass type I membrane protein</topology>
    </subcellularLocation>
</comment>
<evidence type="ECO:0000256" key="5">
    <source>
        <dbReference type="ARBA" id="ARBA00022989"/>
    </source>
</evidence>
<keyword evidence="9" id="KW-0325">Glycoprotein</keyword>
<keyword evidence="5 11" id="KW-1133">Transmembrane helix</keyword>
<evidence type="ECO:0000256" key="7">
    <source>
        <dbReference type="ARBA" id="ARBA00023157"/>
    </source>
</evidence>
<dbReference type="InterPro" id="IPR053896">
    <property type="entry name" value="BTN3A2-like_Ig-C"/>
</dbReference>
<dbReference type="PANTHER" id="PTHR25466:SF3">
    <property type="entry name" value="PROGRAMMED CELL DEATH 1 LIGAND 1"/>
    <property type="match status" value="1"/>
</dbReference>
<keyword evidence="6 11" id="KW-0472">Membrane</keyword>
<dbReference type="GO" id="GO:0006955">
    <property type="term" value="P:immune response"/>
    <property type="evidence" value="ECO:0007669"/>
    <property type="project" value="TreeGrafter"/>
</dbReference>
<keyword evidence="14" id="KW-1185">Reference proteome</keyword>
<reference evidence="13" key="1">
    <citation type="submission" date="2023-07" db="EMBL/GenBank/DDBJ databases">
        <title>Chromosome-level Genome Assembly of Striped Snakehead (Channa striata).</title>
        <authorList>
            <person name="Liu H."/>
        </authorList>
    </citation>
    <scope>NUCLEOTIDE SEQUENCE</scope>
    <source>
        <strain evidence="13">Gz</strain>
        <tissue evidence="13">Muscle</tissue>
    </source>
</reference>
<sequence>MFQPSLGELFTVEAEQNSYESEFGGDVVMGCKFQPKPSNLQAELKVTWNKLYSNNQFRQVYQLDNGVERPASEEYKGRTRLFTEELNEGKVKLQVSRLRINDSGNYQCLVQTGEGADYKTITLLVVAPYKAVTKSIKRNAKGDSLLLTCQSEGYPETSVVWQDGQLHTLSSNTTTVTTAEQLFKVTSQIYVSSLDRNNYTCTFVRDGQSATFHIPDELSTASAKHEAGIIVGTIGILTMAIIIVAVLTYRRQKGFSTRNLLADDQDRPVSAAAYPPKKKENEEERTIFSEYSKKENLREFLKAHYCNVSFSTELKRLQETFDVEELRHRLQNNDGQPVNLQALLPEAGDTLLFEGPPGSGKTSVAYFLISSWTEGQTHQSQTSWISVAFNFSYMLTAAV</sequence>
<dbReference type="InterPro" id="IPR007110">
    <property type="entry name" value="Ig-like_dom"/>
</dbReference>
<evidence type="ECO:0000256" key="10">
    <source>
        <dbReference type="ARBA" id="ARBA00023319"/>
    </source>
</evidence>
<dbReference type="InterPro" id="IPR051713">
    <property type="entry name" value="T-cell_Activation_Regulation"/>
</dbReference>
<evidence type="ECO:0000256" key="11">
    <source>
        <dbReference type="SAM" id="Phobius"/>
    </source>
</evidence>
<name>A0AA88J4G2_CHASR</name>
<keyword evidence="2" id="KW-1003">Cell membrane</keyword>
<evidence type="ECO:0000256" key="9">
    <source>
        <dbReference type="ARBA" id="ARBA00023180"/>
    </source>
</evidence>
<evidence type="ECO:0000256" key="6">
    <source>
        <dbReference type="ARBA" id="ARBA00023136"/>
    </source>
</evidence>
<dbReference type="SUPFAM" id="SSF48726">
    <property type="entry name" value="Immunoglobulin"/>
    <property type="match status" value="2"/>
</dbReference>
<proteinExistence type="predicted"/>
<gene>
    <name evidence="13" type="ORF">Q5P01_024611</name>
</gene>
<dbReference type="Pfam" id="PF07686">
    <property type="entry name" value="V-set"/>
    <property type="match status" value="1"/>
</dbReference>
<evidence type="ECO:0000256" key="3">
    <source>
        <dbReference type="ARBA" id="ARBA00022692"/>
    </source>
</evidence>
<dbReference type="EMBL" id="JAUPFM010000020">
    <property type="protein sequence ID" value="KAK2819050.1"/>
    <property type="molecule type" value="Genomic_DNA"/>
</dbReference>
<dbReference type="Proteomes" id="UP001187415">
    <property type="component" value="Unassembled WGS sequence"/>
</dbReference>
<dbReference type="SMART" id="SM00409">
    <property type="entry name" value="IG"/>
    <property type="match status" value="1"/>
</dbReference>
<dbReference type="SUPFAM" id="SSF52540">
    <property type="entry name" value="P-loop containing nucleoside triphosphate hydrolases"/>
    <property type="match status" value="1"/>
</dbReference>
<evidence type="ECO:0000256" key="8">
    <source>
        <dbReference type="ARBA" id="ARBA00023170"/>
    </source>
</evidence>
<dbReference type="GO" id="GO:0031295">
    <property type="term" value="P:T cell costimulation"/>
    <property type="evidence" value="ECO:0007669"/>
    <property type="project" value="TreeGrafter"/>
</dbReference>
<evidence type="ECO:0000256" key="1">
    <source>
        <dbReference type="ARBA" id="ARBA00004251"/>
    </source>
</evidence>
<protein>
    <recommendedName>
        <fullName evidence="12">Ig-like domain-containing protein</fullName>
    </recommendedName>
</protein>
<dbReference type="GO" id="GO:0042102">
    <property type="term" value="P:positive regulation of T cell proliferation"/>
    <property type="evidence" value="ECO:0007669"/>
    <property type="project" value="TreeGrafter"/>
</dbReference>
<dbReference type="AlphaFoldDB" id="A0AA88J4G2"/>
<dbReference type="InterPro" id="IPR013783">
    <property type="entry name" value="Ig-like_fold"/>
</dbReference>
<dbReference type="Gene3D" id="3.40.50.300">
    <property type="entry name" value="P-loop containing nucleotide triphosphate hydrolases"/>
    <property type="match status" value="1"/>
</dbReference>
<evidence type="ECO:0000313" key="13">
    <source>
        <dbReference type="EMBL" id="KAK2819050.1"/>
    </source>
</evidence>
<feature type="domain" description="Ig-like" evidence="12">
    <location>
        <begin position="4"/>
        <end position="122"/>
    </location>
</feature>
<dbReference type="Gene3D" id="2.60.40.10">
    <property type="entry name" value="Immunoglobulins"/>
    <property type="match status" value="2"/>
</dbReference>
<dbReference type="Pfam" id="PF22705">
    <property type="entry name" value="C2-set_3"/>
    <property type="match status" value="1"/>
</dbReference>
<evidence type="ECO:0000256" key="2">
    <source>
        <dbReference type="ARBA" id="ARBA00022475"/>
    </source>
</evidence>
<keyword evidence="7" id="KW-1015">Disulfide bond</keyword>
<comment type="caution">
    <text evidence="13">The sequence shown here is derived from an EMBL/GenBank/DDBJ whole genome shotgun (WGS) entry which is preliminary data.</text>
</comment>
<keyword evidence="3 11" id="KW-0812">Transmembrane</keyword>
<dbReference type="InterPro" id="IPR036179">
    <property type="entry name" value="Ig-like_dom_sf"/>
</dbReference>
<dbReference type="GO" id="GO:0071222">
    <property type="term" value="P:cellular response to lipopolysaccharide"/>
    <property type="evidence" value="ECO:0007669"/>
    <property type="project" value="TreeGrafter"/>
</dbReference>
<evidence type="ECO:0000313" key="14">
    <source>
        <dbReference type="Proteomes" id="UP001187415"/>
    </source>
</evidence>
<dbReference type="InterPro" id="IPR013106">
    <property type="entry name" value="Ig_V-set"/>
</dbReference>
<dbReference type="InterPro" id="IPR003599">
    <property type="entry name" value="Ig_sub"/>
</dbReference>
<feature type="domain" description="Ig-like" evidence="12">
    <location>
        <begin position="128"/>
        <end position="219"/>
    </location>
</feature>
<feature type="transmembrane region" description="Helical" evidence="11">
    <location>
        <begin position="227"/>
        <end position="249"/>
    </location>
</feature>
<organism evidence="13 14">
    <name type="scientific">Channa striata</name>
    <name type="common">Snakehead murrel</name>
    <name type="synonym">Ophicephalus striatus</name>
    <dbReference type="NCBI Taxonomy" id="64152"/>
    <lineage>
        <taxon>Eukaryota</taxon>
        <taxon>Metazoa</taxon>
        <taxon>Chordata</taxon>
        <taxon>Craniata</taxon>
        <taxon>Vertebrata</taxon>
        <taxon>Euteleostomi</taxon>
        <taxon>Actinopterygii</taxon>
        <taxon>Neopterygii</taxon>
        <taxon>Teleostei</taxon>
        <taxon>Neoteleostei</taxon>
        <taxon>Acanthomorphata</taxon>
        <taxon>Anabantaria</taxon>
        <taxon>Anabantiformes</taxon>
        <taxon>Channoidei</taxon>
        <taxon>Channidae</taxon>
        <taxon>Channa</taxon>
    </lineage>
</organism>
<dbReference type="InterPro" id="IPR027417">
    <property type="entry name" value="P-loop_NTPase"/>
</dbReference>
<dbReference type="PANTHER" id="PTHR25466">
    <property type="entry name" value="T-LYMPHOCYTE ACTIVATION ANTIGEN"/>
    <property type="match status" value="1"/>
</dbReference>
<keyword evidence="4" id="KW-0732">Signal</keyword>
<evidence type="ECO:0000259" key="12">
    <source>
        <dbReference type="PROSITE" id="PS50835"/>
    </source>
</evidence>
<accession>A0AA88J4G2</accession>
<keyword evidence="8" id="KW-0675">Receptor</keyword>
<dbReference type="GO" id="GO:0042130">
    <property type="term" value="P:negative regulation of T cell proliferation"/>
    <property type="evidence" value="ECO:0007669"/>
    <property type="project" value="TreeGrafter"/>
</dbReference>
<evidence type="ECO:0000256" key="4">
    <source>
        <dbReference type="ARBA" id="ARBA00022729"/>
    </source>
</evidence>
<keyword evidence="10" id="KW-0393">Immunoglobulin domain</keyword>